<evidence type="ECO:0000313" key="2">
    <source>
        <dbReference type="EMBL" id="KAF2140262.1"/>
    </source>
</evidence>
<sequence length="213" mass="22840">MYPVASRLPRLLVGLSSFRLLRSAAPVQPHRSPTQQRPSHLTRLALSLLLLPCIILRAVGARSGRARRRRRPPWSGRPFAFRATAPGAFVSERARGRARLLPCTPAAAAAAAAAITSLASDRCCALAATVALAATTAADTADADASEGRLASRQRVPGAMMSLAQHETGAGPETCSSSSSSSEFAWPRSERVQYTYVCLSMCVCRPFPRYYEI</sequence>
<dbReference type="Proteomes" id="UP000799438">
    <property type="component" value="Unassembled WGS sequence"/>
</dbReference>
<dbReference type="EMBL" id="ML995490">
    <property type="protein sequence ID" value="KAF2140262.1"/>
    <property type="molecule type" value="Genomic_DNA"/>
</dbReference>
<keyword evidence="1" id="KW-0812">Transmembrane</keyword>
<keyword evidence="3" id="KW-1185">Reference proteome</keyword>
<protein>
    <submittedName>
        <fullName evidence="2">Uncharacterized protein</fullName>
    </submittedName>
</protein>
<reference evidence="2" key="1">
    <citation type="journal article" date="2020" name="Stud. Mycol.">
        <title>101 Dothideomycetes genomes: a test case for predicting lifestyles and emergence of pathogens.</title>
        <authorList>
            <person name="Haridas S."/>
            <person name="Albert R."/>
            <person name="Binder M."/>
            <person name="Bloem J."/>
            <person name="Labutti K."/>
            <person name="Salamov A."/>
            <person name="Andreopoulos B."/>
            <person name="Baker S."/>
            <person name="Barry K."/>
            <person name="Bills G."/>
            <person name="Bluhm B."/>
            <person name="Cannon C."/>
            <person name="Castanera R."/>
            <person name="Culley D."/>
            <person name="Daum C."/>
            <person name="Ezra D."/>
            <person name="Gonzalez J."/>
            <person name="Henrissat B."/>
            <person name="Kuo A."/>
            <person name="Liang C."/>
            <person name="Lipzen A."/>
            <person name="Lutzoni F."/>
            <person name="Magnuson J."/>
            <person name="Mondo S."/>
            <person name="Nolan M."/>
            <person name="Ohm R."/>
            <person name="Pangilinan J."/>
            <person name="Park H.-J."/>
            <person name="Ramirez L."/>
            <person name="Alfaro M."/>
            <person name="Sun H."/>
            <person name="Tritt A."/>
            <person name="Yoshinaga Y."/>
            <person name="Zwiers L.-H."/>
            <person name="Turgeon B."/>
            <person name="Goodwin S."/>
            <person name="Spatafora J."/>
            <person name="Crous P."/>
            <person name="Grigoriev I."/>
        </authorList>
    </citation>
    <scope>NUCLEOTIDE SEQUENCE</scope>
    <source>
        <strain evidence="2">CBS 121167</strain>
    </source>
</reference>
<evidence type="ECO:0000256" key="1">
    <source>
        <dbReference type="SAM" id="Phobius"/>
    </source>
</evidence>
<keyword evidence="1" id="KW-0472">Membrane</keyword>
<dbReference type="AlphaFoldDB" id="A0A6A6B7U1"/>
<name>A0A6A6B7U1_9PEZI</name>
<feature type="transmembrane region" description="Helical" evidence="1">
    <location>
        <begin position="40"/>
        <end position="60"/>
    </location>
</feature>
<evidence type="ECO:0000313" key="3">
    <source>
        <dbReference type="Proteomes" id="UP000799438"/>
    </source>
</evidence>
<dbReference type="GeneID" id="54298256"/>
<organism evidence="2 3">
    <name type="scientific">Aplosporella prunicola CBS 121167</name>
    <dbReference type="NCBI Taxonomy" id="1176127"/>
    <lineage>
        <taxon>Eukaryota</taxon>
        <taxon>Fungi</taxon>
        <taxon>Dikarya</taxon>
        <taxon>Ascomycota</taxon>
        <taxon>Pezizomycotina</taxon>
        <taxon>Dothideomycetes</taxon>
        <taxon>Dothideomycetes incertae sedis</taxon>
        <taxon>Botryosphaeriales</taxon>
        <taxon>Aplosporellaceae</taxon>
        <taxon>Aplosporella</taxon>
    </lineage>
</organism>
<proteinExistence type="predicted"/>
<keyword evidence="1" id="KW-1133">Transmembrane helix</keyword>
<accession>A0A6A6B7U1</accession>
<gene>
    <name evidence="2" type="ORF">K452DRAFT_289026</name>
</gene>
<dbReference type="RefSeq" id="XP_033395975.1">
    <property type="nucleotide sequence ID" value="XM_033540760.1"/>
</dbReference>